<protein>
    <recommendedName>
        <fullName evidence="3">NTF2 domain-containing protein</fullName>
    </recommendedName>
</protein>
<dbReference type="SUPFAM" id="SSF54427">
    <property type="entry name" value="NTF2-like"/>
    <property type="match status" value="1"/>
</dbReference>
<dbReference type="PROSITE" id="PS50177">
    <property type="entry name" value="NTF2_DOMAIN"/>
    <property type="match status" value="1"/>
</dbReference>
<comment type="subcellular location">
    <subcellularLocation>
        <location evidence="2">Cytoplasm</location>
    </subcellularLocation>
    <subcellularLocation>
        <location evidence="2">Nucleus</location>
    </subcellularLocation>
</comment>
<evidence type="ECO:0000256" key="1">
    <source>
        <dbReference type="ARBA" id="ARBA00022490"/>
    </source>
</evidence>
<dbReference type="AlphaFoldDB" id="A0A7S3J6U0"/>
<name>A0A7S3J6U0_9SPIT</name>
<evidence type="ECO:0000259" key="3">
    <source>
        <dbReference type="PROSITE" id="PS50177"/>
    </source>
</evidence>
<keyword evidence="2" id="KW-0539">Nucleus</keyword>
<dbReference type="GO" id="GO:0051028">
    <property type="term" value="P:mRNA transport"/>
    <property type="evidence" value="ECO:0007669"/>
    <property type="project" value="UniProtKB-UniRule"/>
</dbReference>
<keyword evidence="2" id="KW-0653">Protein transport</keyword>
<comment type="function">
    <text evidence="2">Has a role in nuclear-cytoplasmic transport of proteins and mRNAs.</text>
</comment>
<dbReference type="InterPro" id="IPR002075">
    <property type="entry name" value="NTF2_dom"/>
</dbReference>
<dbReference type="PANTHER" id="PTHR12612">
    <property type="entry name" value="NUCLEAR TRANSPORT FACTOR 2"/>
    <property type="match status" value="1"/>
</dbReference>
<evidence type="ECO:0000256" key="2">
    <source>
        <dbReference type="RuleBase" id="RU369002"/>
    </source>
</evidence>
<dbReference type="GO" id="GO:0005737">
    <property type="term" value="C:cytoplasm"/>
    <property type="evidence" value="ECO:0007669"/>
    <property type="project" value="UniProtKB-SubCell"/>
</dbReference>
<reference evidence="4" key="1">
    <citation type="submission" date="2021-01" db="EMBL/GenBank/DDBJ databases">
        <authorList>
            <person name="Corre E."/>
            <person name="Pelletier E."/>
            <person name="Niang G."/>
            <person name="Scheremetjew M."/>
            <person name="Finn R."/>
            <person name="Kale V."/>
            <person name="Holt S."/>
            <person name="Cochrane G."/>
            <person name="Meng A."/>
            <person name="Brown T."/>
            <person name="Cohen L."/>
        </authorList>
    </citation>
    <scope>NUCLEOTIDE SEQUENCE</scope>
    <source>
        <strain evidence="4">FSP1.4</strain>
    </source>
</reference>
<dbReference type="InterPro" id="IPR032710">
    <property type="entry name" value="NTF2-like_dom_sf"/>
</dbReference>
<sequence>MAQSRADLADLYTDDSMLTYEGEPIKGVESIMAKLGSLPEIRHQVTTFDAQPSVNDGILCMIGGDLFIDGSDNPVKFAQTFHLQKGGKFEYYCLNDVFRLNYG</sequence>
<dbReference type="GO" id="GO:0005635">
    <property type="term" value="C:nuclear envelope"/>
    <property type="evidence" value="ECO:0007669"/>
    <property type="project" value="UniProtKB-ARBA"/>
</dbReference>
<dbReference type="FunFam" id="3.10.450.50:FF:000005">
    <property type="entry name" value="Nuclear transport factor 2"/>
    <property type="match status" value="1"/>
</dbReference>
<gene>
    <name evidence="4" type="ORF">EHAR0213_LOCUS4092</name>
</gene>
<organism evidence="4">
    <name type="scientific">Euplotes harpa</name>
    <dbReference type="NCBI Taxonomy" id="151035"/>
    <lineage>
        <taxon>Eukaryota</taxon>
        <taxon>Sar</taxon>
        <taxon>Alveolata</taxon>
        <taxon>Ciliophora</taxon>
        <taxon>Intramacronucleata</taxon>
        <taxon>Spirotrichea</taxon>
        <taxon>Hypotrichia</taxon>
        <taxon>Euplotida</taxon>
        <taxon>Euplotidae</taxon>
        <taxon>Euplotes</taxon>
    </lineage>
</organism>
<evidence type="ECO:0000313" key="4">
    <source>
        <dbReference type="EMBL" id="CAE0345183.1"/>
    </source>
</evidence>
<accession>A0A7S3J6U0</accession>
<proteinExistence type="predicted"/>
<dbReference type="Gene3D" id="3.10.450.50">
    <property type="match status" value="1"/>
</dbReference>
<dbReference type="Pfam" id="PF02136">
    <property type="entry name" value="NTF2"/>
    <property type="match status" value="1"/>
</dbReference>
<dbReference type="EMBL" id="HBII01009588">
    <property type="protein sequence ID" value="CAE0345183.1"/>
    <property type="molecule type" value="Transcribed_RNA"/>
</dbReference>
<keyword evidence="1 2" id="KW-0963">Cytoplasm</keyword>
<keyword evidence="2" id="KW-0813">Transport</keyword>
<dbReference type="InterPro" id="IPR045875">
    <property type="entry name" value="NTF2"/>
</dbReference>
<dbReference type="CDD" id="cd00780">
    <property type="entry name" value="NTF2"/>
    <property type="match status" value="1"/>
</dbReference>
<feature type="domain" description="NTF2" evidence="3">
    <location>
        <begin position="1"/>
        <end position="100"/>
    </location>
</feature>
<dbReference type="InterPro" id="IPR018222">
    <property type="entry name" value="Nuclear_transport_factor_2_euk"/>
</dbReference>
<dbReference type="GO" id="GO:0006606">
    <property type="term" value="P:protein import into nucleus"/>
    <property type="evidence" value="ECO:0007669"/>
    <property type="project" value="UniProtKB-ARBA"/>
</dbReference>